<protein>
    <submittedName>
        <fullName evidence="3">Putative fimbrial-like protein YbgD</fullName>
    </submittedName>
</protein>
<dbReference type="GO" id="GO:0043709">
    <property type="term" value="P:cell adhesion involved in single-species biofilm formation"/>
    <property type="evidence" value="ECO:0007669"/>
    <property type="project" value="TreeGrafter"/>
</dbReference>
<dbReference type="SUPFAM" id="SSF49401">
    <property type="entry name" value="Bacterial adhesins"/>
    <property type="match status" value="1"/>
</dbReference>
<dbReference type="InterPro" id="IPR000259">
    <property type="entry name" value="Adhesion_dom_fimbrial"/>
</dbReference>
<evidence type="ECO:0000313" key="3">
    <source>
        <dbReference type="EMBL" id="KII62184.1"/>
    </source>
</evidence>
<evidence type="ECO:0000256" key="1">
    <source>
        <dbReference type="SAM" id="SignalP"/>
    </source>
</evidence>
<dbReference type="PANTHER" id="PTHR33420:SF14">
    <property type="entry name" value="TYPE 1 FIMBRIN D-MANNOSE SPECIFIC ADHESIN"/>
    <property type="match status" value="1"/>
</dbReference>
<keyword evidence="1" id="KW-0732">Signal</keyword>
<gene>
    <name evidence="3" type="ORF">RF11_04678</name>
</gene>
<proteinExistence type="predicted"/>
<feature type="signal peptide" evidence="1">
    <location>
        <begin position="1"/>
        <end position="26"/>
    </location>
</feature>
<name>A0A0C2MD07_THEKT</name>
<dbReference type="Proteomes" id="UP000031668">
    <property type="component" value="Unassembled WGS sequence"/>
</dbReference>
<dbReference type="InterPro" id="IPR050263">
    <property type="entry name" value="Bact_Fimbrial_Adh_Pro"/>
</dbReference>
<evidence type="ECO:0000259" key="2">
    <source>
        <dbReference type="Pfam" id="PF00419"/>
    </source>
</evidence>
<organism evidence="3 4">
    <name type="scientific">Thelohanellus kitauei</name>
    <name type="common">Myxosporean</name>
    <dbReference type="NCBI Taxonomy" id="669202"/>
    <lineage>
        <taxon>Eukaryota</taxon>
        <taxon>Metazoa</taxon>
        <taxon>Cnidaria</taxon>
        <taxon>Myxozoa</taxon>
        <taxon>Myxosporea</taxon>
        <taxon>Bivalvulida</taxon>
        <taxon>Platysporina</taxon>
        <taxon>Myxobolidae</taxon>
        <taxon>Thelohanellus</taxon>
    </lineage>
</organism>
<dbReference type="EMBL" id="JWZT01005092">
    <property type="protein sequence ID" value="KII62184.1"/>
    <property type="molecule type" value="Genomic_DNA"/>
</dbReference>
<dbReference type="PANTHER" id="PTHR33420">
    <property type="entry name" value="FIMBRIAL SUBUNIT ELFA-RELATED"/>
    <property type="match status" value="1"/>
</dbReference>
<evidence type="ECO:0000313" key="4">
    <source>
        <dbReference type="Proteomes" id="UP000031668"/>
    </source>
</evidence>
<accession>A0A0C2MD07</accession>
<dbReference type="AlphaFoldDB" id="A0A0C2MD07"/>
<feature type="chain" id="PRO_5002152058" evidence="1">
    <location>
        <begin position="27"/>
        <end position="184"/>
    </location>
</feature>
<sequence>MVKDTEKKRLMALLVSGLLFSGHASSTSFTPGQLALSGELVAAACDIDPNSRELWVDFGNISARDINSDQEGKLIRPFLVRLIGCASFGSVNQSTPGAYATITFTGNASSQDPTVLIPDGEGKGFGIQIRDRHGEILTFGEPSSGYLLSDENNTLKFTATLVPVQQHIKAGDFYAVTRFFMDYN</sequence>
<dbReference type="Pfam" id="PF00419">
    <property type="entry name" value="Fimbrial"/>
    <property type="match status" value="1"/>
</dbReference>
<feature type="domain" description="Fimbrial-type adhesion" evidence="2">
    <location>
        <begin position="36"/>
        <end position="183"/>
    </location>
</feature>
<reference evidence="3 4" key="1">
    <citation type="journal article" date="2014" name="Genome Biol. Evol.">
        <title>The genome of the myxosporean Thelohanellus kitauei shows adaptations to nutrient acquisition within its fish host.</title>
        <authorList>
            <person name="Yang Y."/>
            <person name="Xiong J."/>
            <person name="Zhou Z."/>
            <person name="Huo F."/>
            <person name="Miao W."/>
            <person name="Ran C."/>
            <person name="Liu Y."/>
            <person name="Zhang J."/>
            <person name="Feng J."/>
            <person name="Wang M."/>
            <person name="Wang M."/>
            <person name="Wang L."/>
            <person name="Yao B."/>
        </authorList>
    </citation>
    <scope>NUCLEOTIDE SEQUENCE [LARGE SCALE GENOMIC DNA]</scope>
    <source>
        <strain evidence="3">Wuqing</strain>
    </source>
</reference>
<dbReference type="InterPro" id="IPR036937">
    <property type="entry name" value="Adhesion_dom_fimbrial_sf"/>
</dbReference>
<comment type="caution">
    <text evidence="3">The sequence shown here is derived from an EMBL/GenBank/DDBJ whole genome shotgun (WGS) entry which is preliminary data.</text>
</comment>
<dbReference type="Gene3D" id="2.60.40.1090">
    <property type="entry name" value="Fimbrial-type adhesion domain"/>
    <property type="match status" value="1"/>
</dbReference>
<keyword evidence="4" id="KW-1185">Reference proteome</keyword>
<dbReference type="InterPro" id="IPR008966">
    <property type="entry name" value="Adhesion_dom_sf"/>
</dbReference>